<comment type="caution">
    <text evidence="1">The sequence shown here is derived from an EMBL/GenBank/DDBJ whole genome shotgun (WGS) entry which is preliminary data.</text>
</comment>
<keyword evidence="2" id="KW-1185">Reference proteome</keyword>
<organism evidence="1 2">
    <name type="scientific">Pyropia yezoensis</name>
    <name type="common">Susabi-nori</name>
    <name type="synonym">Porphyra yezoensis</name>
    <dbReference type="NCBI Taxonomy" id="2788"/>
    <lineage>
        <taxon>Eukaryota</taxon>
        <taxon>Rhodophyta</taxon>
        <taxon>Bangiophyceae</taxon>
        <taxon>Bangiales</taxon>
        <taxon>Bangiaceae</taxon>
        <taxon>Pyropia</taxon>
    </lineage>
</organism>
<evidence type="ECO:0000313" key="2">
    <source>
        <dbReference type="Proteomes" id="UP000798662"/>
    </source>
</evidence>
<accession>A0ACC3BWN7</accession>
<reference evidence="1" key="1">
    <citation type="submission" date="2019-11" db="EMBL/GenBank/DDBJ databases">
        <title>Nori genome reveals adaptations in red seaweeds to the harsh intertidal environment.</title>
        <authorList>
            <person name="Wang D."/>
            <person name="Mao Y."/>
        </authorList>
    </citation>
    <scope>NUCLEOTIDE SEQUENCE</scope>
    <source>
        <tissue evidence="1">Gametophyte</tissue>
    </source>
</reference>
<protein>
    <submittedName>
        <fullName evidence="1">Uncharacterized protein</fullName>
    </submittedName>
</protein>
<dbReference type="Proteomes" id="UP000798662">
    <property type="component" value="Chromosome 1"/>
</dbReference>
<gene>
    <name evidence="1" type="ORF">I4F81_004939</name>
</gene>
<proteinExistence type="predicted"/>
<dbReference type="EMBL" id="CM020618">
    <property type="protein sequence ID" value="KAK1862365.1"/>
    <property type="molecule type" value="Genomic_DNA"/>
</dbReference>
<name>A0ACC3BWN7_PYRYE</name>
<evidence type="ECO:0000313" key="1">
    <source>
        <dbReference type="EMBL" id="KAK1862365.1"/>
    </source>
</evidence>
<sequence>MPPAGRRCPCTPVAAGGRPTPRRCRRCRSLVASSMLPLQPPALFGRGDAATAAWLPPPGPTDAAPAAAAATGWPPCLPPSPTGRARSRCHRPAADPPPLPAGGHACRHRLAAAVVATGCRLPTSRGHRRRLLAAPAAAAASPPLPPSAAVG</sequence>